<keyword evidence="3 5" id="KW-0863">Zinc-finger</keyword>
<dbReference type="Gene3D" id="4.10.1110.10">
    <property type="entry name" value="AN1-like Zinc finger"/>
    <property type="match status" value="1"/>
</dbReference>
<feature type="domain" description="A20-type" evidence="6">
    <location>
        <begin position="15"/>
        <end position="49"/>
    </location>
</feature>
<protein>
    <submittedName>
        <fullName evidence="8">Zinc finger A20 and AN1 domain-containingstress-associated protein</fullName>
    </submittedName>
</protein>
<dbReference type="SMART" id="SM00154">
    <property type="entry name" value="ZnF_AN1"/>
    <property type="match status" value="1"/>
</dbReference>
<keyword evidence="2" id="KW-0479">Metal-binding</keyword>
<evidence type="ECO:0000313" key="9">
    <source>
        <dbReference type="Proteomes" id="UP000325081"/>
    </source>
</evidence>
<dbReference type="GO" id="GO:0008270">
    <property type="term" value="F:zinc ion binding"/>
    <property type="evidence" value="ECO:0007669"/>
    <property type="project" value="UniProtKB-KW"/>
</dbReference>
<accession>A0A5A7QSW4</accession>
<dbReference type="EMBL" id="BKCP01008137">
    <property type="protein sequence ID" value="GER48012.1"/>
    <property type="molecule type" value="Genomic_DNA"/>
</dbReference>
<evidence type="ECO:0000313" key="8">
    <source>
        <dbReference type="EMBL" id="GER48012.1"/>
    </source>
</evidence>
<dbReference type="InterPro" id="IPR002653">
    <property type="entry name" value="Znf_A20"/>
</dbReference>
<dbReference type="PANTHER" id="PTHR10634:SF98">
    <property type="entry name" value="ZINC FINGER A20 AND AN1 DOMAIN-CONTAINING STRESS-ASSOCIATED PROTEIN 3"/>
    <property type="match status" value="1"/>
</dbReference>
<evidence type="ECO:0000256" key="1">
    <source>
        <dbReference type="ARBA" id="ARBA00003732"/>
    </source>
</evidence>
<organism evidence="8 9">
    <name type="scientific">Striga asiatica</name>
    <name type="common">Asiatic witchweed</name>
    <name type="synonym">Buchnera asiatica</name>
    <dbReference type="NCBI Taxonomy" id="4170"/>
    <lineage>
        <taxon>Eukaryota</taxon>
        <taxon>Viridiplantae</taxon>
        <taxon>Streptophyta</taxon>
        <taxon>Embryophyta</taxon>
        <taxon>Tracheophyta</taxon>
        <taxon>Spermatophyta</taxon>
        <taxon>Magnoliopsida</taxon>
        <taxon>eudicotyledons</taxon>
        <taxon>Gunneridae</taxon>
        <taxon>Pentapetalae</taxon>
        <taxon>asterids</taxon>
        <taxon>lamiids</taxon>
        <taxon>Lamiales</taxon>
        <taxon>Orobanchaceae</taxon>
        <taxon>Buchnereae</taxon>
        <taxon>Striga</taxon>
    </lineage>
</organism>
<dbReference type="InterPro" id="IPR050652">
    <property type="entry name" value="AN1_A20_ZnFinger"/>
</dbReference>
<dbReference type="PANTHER" id="PTHR10634">
    <property type="entry name" value="AN1-TYPE ZINC FINGER PROTEIN"/>
    <property type="match status" value="1"/>
</dbReference>
<keyword evidence="4" id="KW-0862">Zinc</keyword>
<evidence type="ECO:0000256" key="2">
    <source>
        <dbReference type="ARBA" id="ARBA00022723"/>
    </source>
</evidence>
<comment type="caution">
    <text evidence="8">The sequence shown here is derived from an EMBL/GenBank/DDBJ whole genome shotgun (WGS) entry which is preliminary data.</text>
</comment>
<dbReference type="Gene3D" id="1.20.5.4770">
    <property type="match status" value="1"/>
</dbReference>
<keyword evidence="9" id="KW-1185">Reference proteome</keyword>
<reference evidence="9" key="1">
    <citation type="journal article" date="2019" name="Curr. Biol.">
        <title>Genome Sequence of Striga asiatica Provides Insight into the Evolution of Plant Parasitism.</title>
        <authorList>
            <person name="Yoshida S."/>
            <person name="Kim S."/>
            <person name="Wafula E.K."/>
            <person name="Tanskanen J."/>
            <person name="Kim Y.M."/>
            <person name="Honaas L."/>
            <person name="Yang Z."/>
            <person name="Spallek T."/>
            <person name="Conn C.E."/>
            <person name="Ichihashi Y."/>
            <person name="Cheong K."/>
            <person name="Cui S."/>
            <person name="Der J.P."/>
            <person name="Gundlach H."/>
            <person name="Jiao Y."/>
            <person name="Hori C."/>
            <person name="Ishida J.K."/>
            <person name="Kasahara H."/>
            <person name="Kiba T."/>
            <person name="Kim M.S."/>
            <person name="Koo N."/>
            <person name="Laohavisit A."/>
            <person name="Lee Y.H."/>
            <person name="Lumba S."/>
            <person name="McCourt P."/>
            <person name="Mortimer J.C."/>
            <person name="Mutuku J.M."/>
            <person name="Nomura T."/>
            <person name="Sasaki-Sekimoto Y."/>
            <person name="Seto Y."/>
            <person name="Wang Y."/>
            <person name="Wakatake T."/>
            <person name="Sakakibara H."/>
            <person name="Demura T."/>
            <person name="Yamaguchi S."/>
            <person name="Yoneyama K."/>
            <person name="Manabe R.I."/>
            <person name="Nelson D.C."/>
            <person name="Schulman A.H."/>
            <person name="Timko M.P."/>
            <person name="dePamphilis C.W."/>
            <person name="Choi D."/>
            <person name="Shirasu K."/>
        </authorList>
    </citation>
    <scope>NUCLEOTIDE SEQUENCE [LARGE SCALE GENOMIC DNA]</scope>
    <source>
        <strain evidence="9">cv. UVA1</strain>
    </source>
</reference>
<evidence type="ECO:0000256" key="3">
    <source>
        <dbReference type="ARBA" id="ARBA00022771"/>
    </source>
</evidence>
<evidence type="ECO:0000256" key="4">
    <source>
        <dbReference type="ARBA" id="ARBA00022833"/>
    </source>
</evidence>
<dbReference type="InterPro" id="IPR035896">
    <property type="entry name" value="AN1-like_Znf"/>
</dbReference>
<name>A0A5A7QSW4_STRAF</name>
<dbReference type="PROSITE" id="PS51039">
    <property type="entry name" value="ZF_AN1"/>
    <property type="match status" value="1"/>
</dbReference>
<dbReference type="Pfam" id="PF01754">
    <property type="entry name" value="zf-A20"/>
    <property type="match status" value="1"/>
</dbReference>
<comment type="function">
    <text evidence="1">May be involved in environmental stress response.</text>
</comment>
<feature type="domain" description="AN1-type" evidence="7">
    <location>
        <begin position="77"/>
        <end position="123"/>
    </location>
</feature>
<sequence>MNSNSKDHAAGTSPAEAPRLCSGGCGFYGTADNKGLCSKCYVAHLSNLMAAVNIRDSDKPSDFAKPDIAIINGSPDFVEKKRCGVCNKRVGFVGFVCRCGVTHCKAHRHPEDHPCRFDFKKAGRDLIRKENPVCQADKITTRV</sequence>
<dbReference type="SUPFAM" id="SSF57716">
    <property type="entry name" value="Glucocorticoid receptor-like (DNA-binding domain)"/>
    <property type="match status" value="1"/>
</dbReference>
<dbReference type="OrthoDB" id="428577at2759"/>
<dbReference type="Proteomes" id="UP000325081">
    <property type="component" value="Unassembled WGS sequence"/>
</dbReference>
<dbReference type="SMART" id="SM00259">
    <property type="entry name" value="ZnF_A20"/>
    <property type="match status" value="1"/>
</dbReference>
<dbReference type="AlphaFoldDB" id="A0A5A7QSW4"/>
<dbReference type="PROSITE" id="PS51036">
    <property type="entry name" value="ZF_A20"/>
    <property type="match status" value="1"/>
</dbReference>
<gene>
    <name evidence="8" type="ORF">STAS_25161</name>
</gene>
<dbReference type="InterPro" id="IPR000058">
    <property type="entry name" value="Znf_AN1"/>
</dbReference>
<proteinExistence type="predicted"/>
<evidence type="ECO:0000256" key="5">
    <source>
        <dbReference type="PROSITE-ProRule" id="PRU00449"/>
    </source>
</evidence>
<dbReference type="Pfam" id="PF01428">
    <property type="entry name" value="zf-AN1"/>
    <property type="match status" value="1"/>
</dbReference>
<dbReference type="GO" id="GO:0003677">
    <property type="term" value="F:DNA binding"/>
    <property type="evidence" value="ECO:0007669"/>
    <property type="project" value="InterPro"/>
</dbReference>
<evidence type="ECO:0000259" key="7">
    <source>
        <dbReference type="PROSITE" id="PS51039"/>
    </source>
</evidence>
<dbReference type="SUPFAM" id="SSF118310">
    <property type="entry name" value="AN1-like Zinc finger"/>
    <property type="match status" value="1"/>
</dbReference>
<evidence type="ECO:0000259" key="6">
    <source>
        <dbReference type="PROSITE" id="PS51036"/>
    </source>
</evidence>